<evidence type="ECO:0000313" key="2">
    <source>
        <dbReference type="Proteomes" id="UP000244248"/>
    </source>
</evidence>
<proteinExistence type="predicted"/>
<comment type="caution">
    <text evidence="1">The sequence shown here is derived from an EMBL/GenBank/DDBJ whole genome shotgun (WGS) entry which is preliminary data.</text>
</comment>
<gene>
    <name evidence="1" type="ORF">CJD38_15315</name>
</gene>
<organism evidence="1 2">
    <name type="scientific">Stenotrophobium rhamnosiphilum</name>
    <dbReference type="NCBI Taxonomy" id="2029166"/>
    <lineage>
        <taxon>Bacteria</taxon>
        <taxon>Pseudomonadati</taxon>
        <taxon>Pseudomonadota</taxon>
        <taxon>Gammaproteobacteria</taxon>
        <taxon>Nevskiales</taxon>
        <taxon>Nevskiaceae</taxon>
        <taxon>Stenotrophobium</taxon>
    </lineage>
</organism>
<dbReference type="OrthoDB" id="6447432at2"/>
<dbReference type="RefSeq" id="WP_107941257.1">
    <property type="nucleotide sequence ID" value="NZ_QANS01000006.1"/>
</dbReference>
<evidence type="ECO:0000313" key="1">
    <source>
        <dbReference type="EMBL" id="PTU30313.1"/>
    </source>
</evidence>
<name>A0A2T5MCL7_9GAMM</name>
<dbReference type="AlphaFoldDB" id="A0A2T5MCL7"/>
<keyword evidence="2" id="KW-1185">Reference proteome</keyword>
<reference evidence="1 2" key="1">
    <citation type="submission" date="2018-04" db="EMBL/GenBank/DDBJ databases">
        <title>Novel species isolated from glacier.</title>
        <authorList>
            <person name="Liu Q."/>
            <person name="Xin Y.-H."/>
        </authorList>
    </citation>
    <scope>NUCLEOTIDE SEQUENCE [LARGE SCALE GENOMIC DNA]</scope>
    <source>
        <strain evidence="1 2">GT1R17</strain>
    </source>
</reference>
<accession>A0A2T5MCL7</accession>
<protein>
    <submittedName>
        <fullName evidence="1">Uncharacterized protein</fullName>
    </submittedName>
</protein>
<dbReference type="EMBL" id="QANS01000006">
    <property type="protein sequence ID" value="PTU30313.1"/>
    <property type="molecule type" value="Genomic_DNA"/>
</dbReference>
<sequence>MTERNILNEIGGQGLDQLELEQLIFNYYSHGSAQGPDLVSYGRTQGEDAVRISYSKRGKLQAISPGPNWQESDLEVLHLRIAEELRRDHGQGVNRKILFCAVPVIGTFRYKDVFQILPCPPDAPMPGHPTGDHPFVLEIAFSKSSSASINSLRYGRAARNLELLCVILLPWISSGISNRVIKRWVVLHDEPTRSSKNIYTQEGYWITLPGPTNAFSDVSNLPALNRHPDNDYYGFRGIAGNEVLDLPEQFENRLDAYFSLTEEDRDTFQCAAYWFNHARRAQETSQSAEFLALINGLEALLPQASAHAECSTCRKRLGPSISDKFVELIEKYAPSPNVSVQDKKGLYGLRSAVAHGGKLLYDDVSGGRGGLSGLQMRHQTSSRNIRHIARIVMLNWLISRH</sequence>
<dbReference type="Proteomes" id="UP000244248">
    <property type="component" value="Unassembled WGS sequence"/>
</dbReference>